<sequence>MKSTTIGRLFLVLCLIGNGLIIQAKEVKVLSPDKKIELTISTGLKNENELSYSISHLGSLVIAFSPLGLEFENEKLLSKDLTLVSAEEKMVKENWKPVYGEKDNYLDHYKEVTIQLKENNSPYRSFSLTARVYNEGVAFKYNVLTNKEVTLIREHTGFKFTKDHPSWVAGAAQSKYIKGSISRTSKGTERPYVIEMDQNRFLALGEAALVEHARMKFNRSPKDSLLLNAVLDGKVTYKANFSTPWRYVMIAESAGKLLENNSFILNLNHSNAIKDVSWIKPGKVIREVTLTTTGGKACVDFAARHNLQYIEFDAGWYGHEYDDSSSALAVNVDPSRSKGPLALQEIIAYGKSKGVGVILYVNQRALSKELDEILPLFQSWGVKGMKYGFVNVGSQKSTSWLHEAVRKAADHQLMVDIHDEYRPTGYSRTYPNLLTQEGIRGEEESPDNHQVLITMFTRMVAGAGDFTNCYFIPGITKMGSHASQMAKSICIYSPWQFVYWYDRPLDSPRQIGGAGSTASVIEEIPDLSFYDALPTVWNDTKVIDGKIGEYGTIARRSGDNWYVGTLTDKPISFELPLRFLTKNTAYEATIYADDAALTGPTKVTIKQMKVNTETILKIKLMEKNGQAIVIRPLKH</sequence>
<comment type="subunit">
    <text evidence="2">Monomer.</text>
</comment>
<dbReference type="PANTHER" id="PTHR35803:SF3">
    <property type="entry name" value="ALPHA-GLUCOSIDASE"/>
    <property type="match status" value="1"/>
</dbReference>
<reference evidence="7 8" key="1">
    <citation type="submission" date="2019-11" db="EMBL/GenBank/DDBJ databases">
        <title>Description of Pedobacter sp. LMG 31462T.</title>
        <authorList>
            <person name="Carlier A."/>
            <person name="Qi S."/>
            <person name="Vandamme P."/>
        </authorList>
    </citation>
    <scope>NUCLEOTIDE SEQUENCE [LARGE SCALE GENOMIC DNA]</scope>
    <source>
        <strain evidence="7 8">LMG 31462</strain>
    </source>
</reference>
<dbReference type="Gene3D" id="2.70.98.10">
    <property type="match status" value="1"/>
</dbReference>
<proteinExistence type="predicted"/>
<dbReference type="RefSeq" id="WP_182952728.1">
    <property type="nucleotide sequence ID" value="NZ_WNXC01000001.1"/>
</dbReference>
<evidence type="ECO:0000256" key="1">
    <source>
        <dbReference type="ARBA" id="ARBA00001913"/>
    </source>
</evidence>
<dbReference type="EMBL" id="WNXC01000001">
    <property type="protein sequence ID" value="MBB2147451.1"/>
    <property type="molecule type" value="Genomic_DNA"/>
</dbReference>
<dbReference type="SUPFAM" id="SSF51445">
    <property type="entry name" value="(Trans)glycosidases"/>
    <property type="match status" value="1"/>
</dbReference>
<dbReference type="InterPro" id="IPR029483">
    <property type="entry name" value="GH97_C"/>
</dbReference>
<gene>
    <name evidence="7" type="ORF">GM920_00875</name>
</gene>
<organism evidence="7 8">
    <name type="scientific">Pedobacter gandavensis</name>
    <dbReference type="NCBI Taxonomy" id="2679963"/>
    <lineage>
        <taxon>Bacteria</taxon>
        <taxon>Pseudomonadati</taxon>
        <taxon>Bacteroidota</taxon>
        <taxon>Sphingobacteriia</taxon>
        <taxon>Sphingobacteriales</taxon>
        <taxon>Sphingobacteriaceae</taxon>
        <taxon>Pedobacter</taxon>
    </lineage>
</organism>
<feature type="domain" description="Glycosyl-hydrolase 97 catalytic" evidence="4">
    <location>
        <begin position="290"/>
        <end position="439"/>
    </location>
</feature>
<evidence type="ECO:0000259" key="4">
    <source>
        <dbReference type="Pfam" id="PF10566"/>
    </source>
</evidence>
<evidence type="ECO:0000313" key="8">
    <source>
        <dbReference type="Proteomes" id="UP000636110"/>
    </source>
</evidence>
<evidence type="ECO:0000256" key="2">
    <source>
        <dbReference type="ARBA" id="ARBA00011245"/>
    </source>
</evidence>
<dbReference type="Pfam" id="PF10566">
    <property type="entry name" value="Glyco_hydro_97"/>
    <property type="match status" value="1"/>
</dbReference>
<keyword evidence="3" id="KW-0106">Calcium</keyword>
<dbReference type="InterPro" id="IPR029486">
    <property type="entry name" value="GH97_N"/>
</dbReference>
<comment type="caution">
    <text evidence="7">The sequence shown here is derived from an EMBL/GenBank/DDBJ whole genome shotgun (WGS) entry which is preliminary data.</text>
</comment>
<dbReference type="PANTHER" id="PTHR35803">
    <property type="entry name" value="GLUCAN 1,4-ALPHA-GLUCOSIDASE SUSB-RELATED"/>
    <property type="match status" value="1"/>
</dbReference>
<comment type="cofactor">
    <cofactor evidence="1">
        <name>Ca(2+)</name>
        <dbReference type="ChEBI" id="CHEBI:29108"/>
    </cofactor>
</comment>
<feature type="domain" description="Glycosyl-hydrolase 97 N-terminal" evidence="5">
    <location>
        <begin position="29"/>
        <end position="268"/>
    </location>
</feature>
<name>A0ABR6ER60_9SPHI</name>
<evidence type="ECO:0000259" key="6">
    <source>
        <dbReference type="Pfam" id="PF14509"/>
    </source>
</evidence>
<accession>A0ABR6ER60</accession>
<dbReference type="Proteomes" id="UP000636110">
    <property type="component" value="Unassembled WGS sequence"/>
</dbReference>
<dbReference type="InterPro" id="IPR014718">
    <property type="entry name" value="GH-type_carb-bd"/>
</dbReference>
<dbReference type="Gene3D" id="3.20.20.70">
    <property type="entry name" value="Aldolase class I"/>
    <property type="match status" value="1"/>
</dbReference>
<dbReference type="Pfam" id="PF14508">
    <property type="entry name" value="GH97_N"/>
    <property type="match status" value="1"/>
</dbReference>
<dbReference type="InterPro" id="IPR017853">
    <property type="entry name" value="GH"/>
</dbReference>
<feature type="domain" description="Glycosyl-hydrolase 97 C-terminal oligomerisation" evidence="6">
    <location>
        <begin position="536"/>
        <end position="630"/>
    </location>
</feature>
<dbReference type="Pfam" id="PF14509">
    <property type="entry name" value="GH97_C"/>
    <property type="match status" value="1"/>
</dbReference>
<dbReference type="InterPro" id="IPR052720">
    <property type="entry name" value="Glycosyl_hydrolase_97"/>
</dbReference>
<evidence type="ECO:0000313" key="7">
    <source>
        <dbReference type="EMBL" id="MBB2147451.1"/>
    </source>
</evidence>
<evidence type="ECO:0000256" key="3">
    <source>
        <dbReference type="ARBA" id="ARBA00022837"/>
    </source>
</evidence>
<evidence type="ECO:0000259" key="5">
    <source>
        <dbReference type="Pfam" id="PF14508"/>
    </source>
</evidence>
<dbReference type="InterPro" id="IPR019563">
    <property type="entry name" value="GH97_catalytic"/>
</dbReference>
<keyword evidence="8" id="KW-1185">Reference proteome</keyword>
<dbReference type="InterPro" id="IPR013785">
    <property type="entry name" value="Aldolase_TIM"/>
</dbReference>
<protein>
    <submittedName>
        <fullName evidence="7">Alpha-glucosidase</fullName>
    </submittedName>
</protein>